<evidence type="ECO:0000259" key="8">
    <source>
        <dbReference type="Pfam" id="PF02770"/>
    </source>
</evidence>
<dbReference type="InterPro" id="IPR006089">
    <property type="entry name" value="Acyl-CoA_DH_CS"/>
</dbReference>
<keyword evidence="11" id="KW-1185">Reference proteome</keyword>
<dbReference type="Proteomes" id="UP000468687">
    <property type="component" value="Unassembled WGS sequence"/>
</dbReference>
<protein>
    <submittedName>
        <fullName evidence="10">Acyl-CoA dehydrogenase</fullName>
    </submittedName>
</protein>
<feature type="domain" description="Acyl-CoA dehydrogenase/oxidase N-terminal" evidence="9">
    <location>
        <begin position="1"/>
        <end position="107"/>
    </location>
</feature>
<dbReference type="Gene3D" id="2.40.110.10">
    <property type="entry name" value="Butyryl-CoA Dehydrogenase, subunit A, domain 2"/>
    <property type="match status" value="1"/>
</dbReference>
<evidence type="ECO:0000259" key="9">
    <source>
        <dbReference type="Pfam" id="PF02771"/>
    </source>
</evidence>
<evidence type="ECO:0000256" key="3">
    <source>
        <dbReference type="ARBA" id="ARBA00022630"/>
    </source>
</evidence>
<dbReference type="FunFam" id="1.10.540.10:FF:000002">
    <property type="entry name" value="Acyl-CoA dehydrogenase FadE19"/>
    <property type="match status" value="1"/>
</dbReference>
<evidence type="ECO:0000256" key="1">
    <source>
        <dbReference type="ARBA" id="ARBA00001974"/>
    </source>
</evidence>
<gene>
    <name evidence="10" type="ORF">G3T38_15850</name>
</gene>
<evidence type="ECO:0000259" key="7">
    <source>
        <dbReference type="Pfam" id="PF00441"/>
    </source>
</evidence>
<dbReference type="InterPro" id="IPR036250">
    <property type="entry name" value="AcylCo_DH-like_C"/>
</dbReference>
<dbReference type="Gene3D" id="1.20.140.10">
    <property type="entry name" value="Butyryl-CoA Dehydrogenase, subunit A, domain 3"/>
    <property type="match status" value="1"/>
</dbReference>
<dbReference type="EMBL" id="JAAGXA010000011">
    <property type="protein sequence ID" value="NEN79747.1"/>
    <property type="molecule type" value="Genomic_DNA"/>
</dbReference>
<keyword evidence="3 6" id="KW-0285">Flavoprotein</keyword>
<dbReference type="Pfam" id="PF02771">
    <property type="entry name" value="Acyl-CoA_dh_N"/>
    <property type="match status" value="1"/>
</dbReference>
<dbReference type="Gene3D" id="1.10.540.10">
    <property type="entry name" value="Acyl-CoA dehydrogenase/oxidase, N-terminal domain"/>
    <property type="match status" value="1"/>
</dbReference>
<dbReference type="FunFam" id="2.40.110.10:FF:000002">
    <property type="entry name" value="Acyl-CoA dehydrogenase fadE12"/>
    <property type="match status" value="1"/>
</dbReference>
<dbReference type="InterPro" id="IPR037069">
    <property type="entry name" value="AcylCoA_DH/ox_N_sf"/>
</dbReference>
<dbReference type="InterPro" id="IPR009075">
    <property type="entry name" value="AcylCo_DH/oxidase_C"/>
</dbReference>
<dbReference type="InterPro" id="IPR009100">
    <property type="entry name" value="AcylCoA_DH/oxidase_NM_dom_sf"/>
</dbReference>
<dbReference type="GO" id="GO:0050660">
    <property type="term" value="F:flavin adenine dinucleotide binding"/>
    <property type="evidence" value="ECO:0007669"/>
    <property type="project" value="InterPro"/>
</dbReference>
<proteinExistence type="inferred from homology"/>
<name>A0A6P0HNE3_9ACTN</name>
<comment type="cofactor">
    <cofactor evidence="1 6">
        <name>FAD</name>
        <dbReference type="ChEBI" id="CHEBI:57692"/>
    </cofactor>
</comment>
<organism evidence="10 11">
    <name type="scientific">Nocardioides zeae</name>
    <dbReference type="NCBI Taxonomy" id="1457234"/>
    <lineage>
        <taxon>Bacteria</taxon>
        <taxon>Bacillati</taxon>
        <taxon>Actinomycetota</taxon>
        <taxon>Actinomycetes</taxon>
        <taxon>Propionibacteriales</taxon>
        <taxon>Nocardioidaceae</taxon>
        <taxon>Nocardioides</taxon>
    </lineage>
</organism>
<reference evidence="10 11" key="1">
    <citation type="journal article" date="2014" name="Int. J. Syst. Evol. Microbiol.">
        <title>Nocardioides zeae sp. nov., isolated from the stem of Zea mays.</title>
        <authorList>
            <person name="Glaeser S.P."/>
            <person name="McInroy J.A."/>
            <person name="Busse H.J."/>
            <person name="Kampfer P."/>
        </authorList>
    </citation>
    <scope>NUCLEOTIDE SEQUENCE [LARGE SCALE GENOMIC DNA]</scope>
    <source>
        <strain evidence="10 11">JCM 30728</strain>
    </source>
</reference>
<evidence type="ECO:0000313" key="10">
    <source>
        <dbReference type="EMBL" id="NEN79747.1"/>
    </source>
</evidence>
<dbReference type="InterPro" id="IPR006091">
    <property type="entry name" value="Acyl-CoA_Oxase/DH_mid-dom"/>
</dbReference>
<dbReference type="FunFam" id="1.20.140.10:FF:000001">
    <property type="entry name" value="Acyl-CoA dehydrogenase"/>
    <property type="match status" value="1"/>
</dbReference>
<evidence type="ECO:0000313" key="11">
    <source>
        <dbReference type="Proteomes" id="UP000468687"/>
    </source>
</evidence>
<dbReference type="AlphaFoldDB" id="A0A6P0HNE3"/>
<comment type="similarity">
    <text evidence="2 6">Belongs to the acyl-CoA dehydrogenase family.</text>
</comment>
<feature type="domain" description="Acyl-CoA dehydrogenase/oxidase C-terminal" evidence="7">
    <location>
        <begin position="218"/>
        <end position="366"/>
    </location>
</feature>
<accession>A0A6P0HNE3</accession>
<dbReference type="PANTHER" id="PTHR43884">
    <property type="entry name" value="ACYL-COA DEHYDROGENASE"/>
    <property type="match status" value="1"/>
</dbReference>
<dbReference type="InterPro" id="IPR046373">
    <property type="entry name" value="Acyl-CoA_Oxase/DH_mid-dom_sf"/>
</dbReference>
<evidence type="ECO:0000256" key="4">
    <source>
        <dbReference type="ARBA" id="ARBA00022827"/>
    </source>
</evidence>
<sequence>MRQLVRSFAEREVAPRVRDYDNEERMPRDILDGMARLDLFGGMVPEEWGGSGLDHVTFSACIEEISRVDHCLGVVMSMPSALVGAGLLKYGTDEQRKQWLAPLARGEIFGGAGVTEPQSGSDVAGMETTYVRDGDEFVINGAKTWISNLDVASFFVTFATRDRSQRHAGVSAFIIPRDTPGLSVHPFKNKLGFRPISTGELVLDNVRVGADALLGEEGKGFEVAMTAVEKGRLAVASRAVGAAQMCLDASLRYARERVVGGAPIGTYQQIQKKISDMATEIQAARLLNEHCARTLDAGERGRVETSMAKMYASDVFQRAATEAVQIHGAYGVSDEFPVARAYRDSKVFQIVEGTNEIHRKVIARELTGLTSKGGRS</sequence>
<dbReference type="PIRSF" id="PIRSF016578">
    <property type="entry name" value="HsaA"/>
    <property type="match status" value="1"/>
</dbReference>
<evidence type="ECO:0000256" key="5">
    <source>
        <dbReference type="ARBA" id="ARBA00023002"/>
    </source>
</evidence>
<dbReference type="Pfam" id="PF02770">
    <property type="entry name" value="Acyl-CoA_dh_M"/>
    <property type="match status" value="1"/>
</dbReference>
<comment type="caution">
    <text evidence="10">The sequence shown here is derived from an EMBL/GenBank/DDBJ whole genome shotgun (WGS) entry which is preliminary data.</text>
</comment>
<dbReference type="PROSITE" id="PS00072">
    <property type="entry name" value="ACYL_COA_DH_1"/>
    <property type="match status" value="1"/>
</dbReference>
<dbReference type="SUPFAM" id="SSF56645">
    <property type="entry name" value="Acyl-CoA dehydrogenase NM domain-like"/>
    <property type="match status" value="1"/>
</dbReference>
<dbReference type="InterPro" id="IPR013786">
    <property type="entry name" value="AcylCoA_DH/ox_N"/>
</dbReference>
<keyword evidence="4 6" id="KW-0274">FAD</keyword>
<evidence type="ECO:0000256" key="2">
    <source>
        <dbReference type="ARBA" id="ARBA00009347"/>
    </source>
</evidence>
<dbReference type="GO" id="GO:0003995">
    <property type="term" value="F:acyl-CoA dehydrogenase activity"/>
    <property type="evidence" value="ECO:0007669"/>
    <property type="project" value="InterPro"/>
</dbReference>
<keyword evidence="5 6" id="KW-0560">Oxidoreductase</keyword>
<evidence type="ECO:0000256" key="6">
    <source>
        <dbReference type="RuleBase" id="RU362125"/>
    </source>
</evidence>
<dbReference type="RefSeq" id="WP_163773287.1">
    <property type="nucleotide sequence ID" value="NZ_JAAGXA010000011.1"/>
</dbReference>
<dbReference type="PANTHER" id="PTHR43884:SF12">
    <property type="entry name" value="ISOVALERYL-COA DEHYDROGENASE, MITOCHONDRIAL-RELATED"/>
    <property type="match status" value="1"/>
</dbReference>
<dbReference type="SUPFAM" id="SSF47203">
    <property type="entry name" value="Acyl-CoA dehydrogenase C-terminal domain-like"/>
    <property type="match status" value="1"/>
</dbReference>
<feature type="domain" description="Acyl-CoA oxidase/dehydrogenase middle" evidence="8">
    <location>
        <begin position="112"/>
        <end position="206"/>
    </location>
</feature>
<dbReference type="Pfam" id="PF00441">
    <property type="entry name" value="Acyl-CoA_dh_1"/>
    <property type="match status" value="1"/>
</dbReference>